<dbReference type="EMBL" id="CP053564">
    <property type="protein sequence ID" value="QJY46182.1"/>
    <property type="molecule type" value="Genomic_DNA"/>
</dbReference>
<evidence type="ECO:0000313" key="3">
    <source>
        <dbReference type="Proteomes" id="UP000505377"/>
    </source>
</evidence>
<sequence>MSADGGLRRLLPPPRRRPNLLTVLLRWRAELLVAGVLASLWHYAGAGAVGALCAVVAVLALLVPPVRNVLGGAAQAVVTMHRIRSGLVQAGVADRAGRIPWVVTATARNDVVLVGLWLHAGTIRADVDAAAEVLAAACGAATVEVHPRTLRRDRVVVAVVRPRWGWPTR</sequence>
<proteinExistence type="predicted"/>
<dbReference type="AlphaFoldDB" id="A0A6M6JHI1"/>
<accession>A0A6M6JHI1</accession>
<evidence type="ECO:0000313" key="2">
    <source>
        <dbReference type="EMBL" id="QJY46182.1"/>
    </source>
</evidence>
<dbReference type="Proteomes" id="UP000505377">
    <property type="component" value="Chromosome"/>
</dbReference>
<dbReference type="RefSeq" id="WP_172157148.1">
    <property type="nucleotide sequence ID" value="NZ_CP053564.1"/>
</dbReference>
<organism evidence="2 3">
    <name type="scientific">Pseudonocardia broussonetiae</name>
    <dbReference type="NCBI Taxonomy" id="2736640"/>
    <lineage>
        <taxon>Bacteria</taxon>
        <taxon>Bacillati</taxon>
        <taxon>Actinomycetota</taxon>
        <taxon>Actinomycetes</taxon>
        <taxon>Pseudonocardiales</taxon>
        <taxon>Pseudonocardiaceae</taxon>
        <taxon>Pseudonocardia</taxon>
    </lineage>
</organism>
<gene>
    <name evidence="2" type="ORF">HOP40_10520</name>
</gene>
<feature type="transmembrane region" description="Helical" evidence="1">
    <location>
        <begin position="44"/>
        <end position="63"/>
    </location>
</feature>
<keyword evidence="1" id="KW-1133">Transmembrane helix</keyword>
<name>A0A6M6JHI1_9PSEU</name>
<keyword evidence="1" id="KW-0472">Membrane</keyword>
<keyword evidence="3" id="KW-1185">Reference proteome</keyword>
<reference evidence="2 3" key="1">
    <citation type="submission" date="2020-05" db="EMBL/GenBank/DDBJ databases">
        <authorList>
            <person name="Mo P."/>
        </authorList>
    </citation>
    <scope>NUCLEOTIDE SEQUENCE [LARGE SCALE GENOMIC DNA]</scope>
    <source>
        <strain evidence="2 3">Gen01</strain>
    </source>
</reference>
<keyword evidence="1" id="KW-0812">Transmembrane</keyword>
<evidence type="ECO:0000256" key="1">
    <source>
        <dbReference type="SAM" id="Phobius"/>
    </source>
</evidence>
<protein>
    <submittedName>
        <fullName evidence="2">Uncharacterized protein</fullName>
    </submittedName>
</protein>
<dbReference type="KEGG" id="pbro:HOP40_10520"/>